<protein>
    <recommendedName>
        <fullName evidence="4">Beta-carotene 15,15'-monooxygenase</fullName>
    </recommendedName>
</protein>
<evidence type="ECO:0000256" key="1">
    <source>
        <dbReference type="SAM" id="Phobius"/>
    </source>
</evidence>
<feature type="transmembrane region" description="Helical" evidence="1">
    <location>
        <begin position="137"/>
        <end position="160"/>
    </location>
</feature>
<name>A0ABY9TJ08_9GAMM</name>
<keyword evidence="1" id="KW-0472">Membrane</keyword>
<keyword evidence="1" id="KW-1133">Transmembrane helix</keyword>
<gene>
    <name evidence="2" type="ORF">RI845_00720</name>
</gene>
<dbReference type="RefSeq" id="WP_348387840.1">
    <property type="nucleotide sequence ID" value="NZ_CP134146.1"/>
</dbReference>
<feature type="transmembrane region" description="Helical" evidence="1">
    <location>
        <begin position="172"/>
        <end position="194"/>
    </location>
</feature>
<keyword evidence="3" id="KW-1185">Reference proteome</keyword>
<evidence type="ECO:0000313" key="3">
    <source>
        <dbReference type="Proteomes" id="UP001248581"/>
    </source>
</evidence>
<sequence>MTVITPETIILLAILVQALVISVVSPFRWGQQQMRLFQKYPPSQYPKFYVYSIKTECTLLSVRVLLDLIALFVIGYLLFSANILSKQTNVFTTWVFCTAIQLVPSLYSLITLELSAIKRKKKVTVNTKKFSLVARSIFDHISLIHLTLLCLSALVTLNIIFSNTQLGTTKQFGLSALFVVTNLLLAHRIYVAIYGKNHDKLIKDEDRTNKRNQDVQRSLLGIAAAILIFSLLGMMGAKTSNQSIWLIVPFSVFIQLAILNRSQRWHAEDMDVYKSTNL</sequence>
<feature type="transmembrane region" description="Helical" evidence="1">
    <location>
        <begin position="243"/>
        <end position="260"/>
    </location>
</feature>
<reference evidence="3" key="1">
    <citation type="submission" date="2023-09" db="EMBL/GenBank/DDBJ databases">
        <authorList>
            <person name="Li S."/>
            <person name="Li X."/>
            <person name="Zhang C."/>
            <person name="Zhao Z."/>
        </authorList>
    </citation>
    <scope>NUCLEOTIDE SEQUENCE [LARGE SCALE GENOMIC DNA]</scope>
    <source>
        <strain evidence="3">SQ345</strain>
    </source>
</reference>
<dbReference type="EMBL" id="CP134146">
    <property type="protein sequence ID" value="WNC68685.1"/>
    <property type="molecule type" value="Genomic_DNA"/>
</dbReference>
<feature type="transmembrane region" description="Helical" evidence="1">
    <location>
        <begin position="64"/>
        <end position="85"/>
    </location>
</feature>
<keyword evidence="1" id="KW-0812">Transmembrane</keyword>
<proteinExistence type="predicted"/>
<dbReference type="Proteomes" id="UP001248581">
    <property type="component" value="Chromosome"/>
</dbReference>
<feature type="transmembrane region" description="Helical" evidence="1">
    <location>
        <begin position="215"/>
        <end position="237"/>
    </location>
</feature>
<feature type="transmembrane region" description="Helical" evidence="1">
    <location>
        <begin position="91"/>
        <end position="116"/>
    </location>
</feature>
<organism evidence="2 3">
    <name type="scientific">Thalassotalea nanhaiensis</name>
    <dbReference type="NCBI Taxonomy" id="3065648"/>
    <lineage>
        <taxon>Bacteria</taxon>
        <taxon>Pseudomonadati</taxon>
        <taxon>Pseudomonadota</taxon>
        <taxon>Gammaproteobacteria</taxon>
        <taxon>Alteromonadales</taxon>
        <taxon>Colwelliaceae</taxon>
        <taxon>Thalassotalea</taxon>
    </lineage>
</organism>
<accession>A0ABY9TJ08</accession>
<feature type="transmembrane region" description="Helical" evidence="1">
    <location>
        <begin position="6"/>
        <end position="29"/>
    </location>
</feature>
<evidence type="ECO:0008006" key="4">
    <source>
        <dbReference type="Google" id="ProtNLM"/>
    </source>
</evidence>
<evidence type="ECO:0000313" key="2">
    <source>
        <dbReference type="EMBL" id="WNC68685.1"/>
    </source>
</evidence>